<dbReference type="AlphaFoldDB" id="A0A5E4N7X5"/>
<dbReference type="PANTHER" id="PTHR10357">
    <property type="entry name" value="ALPHA-AMYLASE FAMILY MEMBER"/>
    <property type="match status" value="1"/>
</dbReference>
<protein>
    <recommendedName>
        <fullName evidence="2">alpha-glucosidase</fullName>
        <ecNumber evidence="2">3.2.1.20</ecNumber>
    </recommendedName>
</protein>
<name>A0A5E4N7X5_9HEMI</name>
<evidence type="ECO:0000313" key="5">
    <source>
        <dbReference type="EMBL" id="VVC39721.1"/>
    </source>
</evidence>
<evidence type="ECO:0000256" key="1">
    <source>
        <dbReference type="ARBA" id="ARBA00001657"/>
    </source>
</evidence>
<dbReference type="Pfam" id="PF00128">
    <property type="entry name" value="Alpha-amylase"/>
    <property type="match status" value="1"/>
</dbReference>
<feature type="chain" id="PRO_5023067113" description="alpha-glucosidase" evidence="3">
    <location>
        <begin position="19"/>
        <end position="605"/>
    </location>
</feature>
<dbReference type="SMART" id="SM00642">
    <property type="entry name" value="Aamy"/>
    <property type="match status" value="1"/>
</dbReference>
<evidence type="ECO:0000259" key="4">
    <source>
        <dbReference type="SMART" id="SM00642"/>
    </source>
</evidence>
<evidence type="ECO:0000313" key="6">
    <source>
        <dbReference type="Proteomes" id="UP000325440"/>
    </source>
</evidence>
<accession>A0A5E4N7X5</accession>
<dbReference type="Proteomes" id="UP000325440">
    <property type="component" value="Unassembled WGS sequence"/>
</dbReference>
<gene>
    <name evidence="5" type="ORF">CINCED_3A006621</name>
</gene>
<dbReference type="OrthoDB" id="1740265at2759"/>
<reference evidence="5 6" key="1">
    <citation type="submission" date="2019-08" db="EMBL/GenBank/DDBJ databases">
        <authorList>
            <person name="Alioto T."/>
            <person name="Alioto T."/>
            <person name="Gomez Garrido J."/>
        </authorList>
    </citation>
    <scope>NUCLEOTIDE SEQUENCE [LARGE SCALE GENOMIC DNA]</scope>
</reference>
<dbReference type="SUPFAM" id="SSF51445">
    <property type="entry name" value="(Trans)glycosidases"/>
    <property type="match status" value="1"/>
</dbReference>
<dbReference type="InterPro" id="IPR017853">
    <property type="entry name" value="GH"/>
</dbReference>
<feature type="signal peptide" evidence="3">
    <location>
        <begin position="1"/>
        <end position="18"/>
    </location>
</feature>
<dbReference type="GO" id="GO:0005975">
    <property type="term" value="P:carbohydrate metabolic process"/>
    <property type="evidence" value="ECO:0007669"/>
    <property type="project" value="InterPro"/>
</dbReference>
<keyword evidence="6" id="KW-1185">Reference proteome</keyword>
<evidence type="ECO:0000256" key="3">
    <source>
        <dbReference type="SAM" id="SignalP"/>
    </source>
</evidence>
<dbReference type="InterPro" id="IPR006047">
    <property type="entry name" value="GH13_cat_dom"/>
</dbReference>
<dbReference type="PANTHER" id="PTHR10357:SF179">
    <property type="entry name" value="NEUTRAL AND BASIC AMINO ACID TRANSPORT PROTEIN RBAT"/>
    <property type="match status" value="1"/>
</dbReference>
<dbReference type="EMBL" id="CABPRJ010001897">
    <property type="protein sequence ID" value="VVC39721.1"/>
    <property type="molecule type" value="Genomic_DNA"/>
</dbReference>
<sequence length="605" mass="70062">MYWWNIFWLVTCIRFTYCGNIAPPTTSLNTDWWEHSVIYEIFLLSFKDTDGDGSGDFKGVIEKLDYIVDLGVTAIWLTPFMKSPLKSGGYDITDYLNVQTVFGTIDDFKDLLSEAHKKNIKVIMDFVPNHTSDEHPWFTNSIKKNDKYANFYIWKDAKNQAEVLKNNEIKPEVPNNWKRICSYGNDTSAWIWHPIRKQFYFTQFAPNLPDLNFRNEDVQKEMRNVLNYWLNLGVDGIRVDALKHVYETEDLLDEPVIDPTKLVDYMNLDHIYTVDQEEVYDLIEQWRLLMDDIKKPYNNTRIIMTESFSSNNILFKYYEKGAQIPSNFNLMDAKPVRNVSVIDSKIRNWITQMPNGAIYNVVLQNHDWKRIPTRFGTELIDGINALSLFLPGVSIIYYGQELGMEDIPSDVNYSRSPMQWDDTKYTGFTDANNTHGPWIEVQTNYKTRNVQNESNDPKSYLNFYKSVMKLRQTETLNRGGLATYIFNDTVYVLNRFLPGFNNYTLVINMNINCSKQVRLSDQIQDLQDTLTVVVGSENSNFNSGKMISVTEPLILNPGATIILTENTPPSNSTMPSSGMQSCTSFIVLLPVICLKFLINHMFCNI</sequence>
<dbReference type="GO" id="GO:0004558">
    <property type="term" value="F:alpha-1,4-glucosidase activity"/>
    <property type="evidence" value="ECO:0007669"/>
    <property type="project" value="UniProtKB-EC"/>
</dbReference>
<keyword evidence="5" id="KW-0378">Hydrolase</keyword>
<dbReference type="InterPro" id="IPR045857">
    <property type="entry name" value="O16G_dom_2"/>
</dbReference>
<feature type="domain" description="Glycosyl hydrolase family 13 catalytic" evidence="4">
    <location>
        <begin position="40"/>
        <end position="471"/>
    </location>
</feature>
<comment type="catalytic activity">
    <reaction evidence="1">
        <text>Hydrolysis of terminal, non-reducing (1-&gt;4)-linked alpha-D-glucose residues with release of alpha-D-glucose.</text>
        <dbReference type="EC" id="3.2.1.20"/>
    </reaction>
</comment>
<dbReference type="Gene3D" id="3.90.400.10">
    <property type="entry name" value="Oligo-1,6-glucosidase, Domain 2"/>
    <property type="match status" value="1"/>
</dbReference>
<keyword evidence="3" id="KW-0732">Signal</keyword>
<organism evidence="5 6">
    <name type="scientific">Cinara cedri</name>
    <dbReference type="NCBI Taxonomy" id="506608"/>
    <lineage>
        <taxon>Eukaryota</taxon>
        <taxon>Metazoa</taxon>
        <taxon>Ecdysozoa</taxon>
        <taxon>Arthropoda</taxon>
        <taxon>Hexapoda</taxon>
        <taxon>Insecta</taxon>
        <taxon>Pterygota</taxon>
        <taxon>Neoptera</taxon>
        <taxon>Paraneoptera</taxon>
        <taxon>Hemiptera</taxon>
        <taxon>Sternorrhyncha</taxon>
        <taxon>Aphidomorpha</taxon>
        <taxon>Aphidoidea</taxon>
        <taxon>Aphididae</taxon>
        <taxon>Lachninae</taxon>
        <taxon>Cinara</taxon>
    </lineage>
</organism>
<dbReference type="Gene3D" id="3.20.20.80">
    <property type="entry name" value="Glycosidases"/>
    <property type="match status" value="2"/>
</dbReference>
<dbReference type="EC" id="3.2.1.20" evidence="2"/>
<proteinExistence type="predicted"/>
<evidence type="ECO:0000256" key="2">
    <source>
        <dbReference type="ARBA" id="ARBA00012741"/>
    </source>
</evidence>